<name>X1LX22_9ZZZZ</name>
<dbReference type="Gene3D" id="3.20.20.480">
    <property type="entry name" value="Trimethylamine methyltransferase-like"/>
    <property type="match status" value="1"/>
</dbReference>
<evidence type="ECO:0000256" key="1">
    <source>
        <dbReference type="ARBA" id="ARBA00007137"/>
    </source>
</evidence>
<gene>
    <name evidence="4" type="ORF">S06H3_12817</name>
</gene>
<evidence type="ECO:0000313" key="4">
    <source>
        <dbReference type="EMBL" id="GAI10351.1"/>
    </source>
</evidence>
<reference evidence="4" key="1">
    <citation type="journal article" date="2014" name="Front. Microbiol.">
        <title>High frequency of phylogenetically diverse reductive dehalogenase-homologous genes in deep subseafloor sedimentary metagenomes.</title>
        <authorList>
            <person name="Kawai M."/>
            <person name="Futagami T."/>
            <person name="Toyoda A."/>
            <person name="Takaki Y."/>
            <person name="Nishi S."/>
            <person name="Hori S."/>
            <person name="Arai W."/>
            <person name="Tsubouchi T."/>
            <person name="Morono Y."/>
            <person name="Uchiyama I."/>
            <person name="Ito T."/>
            <person name="Fujiyama A."/>
            <person name="Inagaki F."/>
            <person name="Takami H."/>
        </authorList>
    </citation>
    <scope>NUCLEOTIDE SEQUENCE</scope>
    <source>
        <strain evidence="4">Expedition CK06-06</strain>
    </source>
</reference>
<sequence length="414" mass="44719">MRHNYVQYNSPQFRLSSDSQLEELHLATLQILERTGISFTNCPEALEILSEAGADVSNPNRVKIPSYLVEQALRTAPKAITLYTRDGEPAMVLNGTGSHFGGMSGCQDHLDPYTRKRRPAYVDDIADATRVVDALPNLEFQWTSSAHGTIPGSIADKVAVLKALTNTTKPVGYCLNDVESLKEIIEVCSIIAGSEDQFREKPFLIGSSEPVTPLTQDKDAVGKSLLCAEKGIPNIVYGFQMAGATTPVTRPAELVIANAEVLGQLVVIQLKKPGAPVIFGGMPSIMDMNTTIGCYGAPELAVGVAALTELCHYYRLPMLGTAGCTDAETIGTQTAAEVTYQIILAALSGADFVHDVGMMYHATTTSPELMVLCNEIIDMVKVLTDPMEISEETLPLDLIERLGPRGTYISEKHT</sequence>
<comment type="caution">
    <text evidence="4">The sequence shown here is derived from an EMBL/GenBank/DDBJ whole genome shotgun (WGS) entry which is preliminary data.</text>
</comment>
<dbReference type="AlphaFoldDB" id="X1LX22"/>
<dbReference type="GO" id="GO:0015948">
    <property type="term" value="P:methanogenesis"/>
    <property type="evidence" value="ECO:0007669"/>
    <property type="project" value="InterPro"/>
</dbReference>
<evidence type="ECO:0008006" key="5">
    <source>
        <dbReference type="Google" id="ProtNLM"/>
    </source>
</evidence>
<feature type="non-terminal residue" evidence="4">
    <location>
        <position position="414"/>
    </location>
</feature>
<keyword evidence="3" id="KW-0808">Transferase</keyword>
<accession>X1LX22</accession>
<evidence type="ECO:0000256" key="3">
    <source>
        <dbReference type="ARBA" id="ARBA00022679"/>
    </source>
</evidence>
<dbReference type="InterPro" id="IPR010426">
    <property type="entry name" value="MTTB_MeTrfase"/>
</dbReference>
<dbReference type="GO" id="GO:0032259">
    <property type="term" value="P:methylation"/>
    <property type="evidence" value="ECO:0007669"/>
    <property type="project" value="UniProtKB-KW"/>
</dbReference>
<keyword evidence="2" id="KW-0489">Methyltransferase</keyword>
<dbReference type="EMBL" id="BARV01006258">
    <property type="protein sequence ID" value="GAI10351.1"/>
    <property type="molecule type" value="Genomic_DNA"/>
</dbReference>
<organism evidence="4">
    <name type="scientific">marine sediment metagenome</name>
    <dbReference type="NCBI Taxonomy" id="412755"/>
    <lineage>
        <taxon>unclassified sequences</taxon>
        <taxon>metagenomes</taxon>
        <taxon>ecological metagenomes</taxon>
    </lineage>
</organism>
<comment type="similarity">
    <text evidence="1">Belongs to the trimethylamine methyltransferase family.</text>
</comment>
<dbReference type="InterPro" id="IPR038601">
    <property type="entry name" value="MttB-like_sf"/>
</dbReference>
<evidence type="ECO:0000256" key="2">
    <source>
        <dbReference type="ARBA" id="ARBA00022603"/>
    </source>
</evidence>
<dbReference type="GO" id="GO:0008168">
    <property type="term" value="F:methyltransferase activity"/>
    <property type="evidence" value="ECO:0007669"/>
    <property type="project" value="UniProtKB-KW"/>
</dbReference>
<protein>
    <recommendedName>
        <fullName evidence="5">Trimethylamine methyltransferase</fullName>
    </recommendedName>
</protein>
<dbReference type="Pfam" id="PF06253">
    <property type="entry name" value="MTTB"/>
    <property type="match status" value="1"/>
</dbReference>
<proteinExistence type="inferred from homology"/>